<feature type="transmembrane region" description="Helical" evidence="1">
    <location>
        <begin position="157"/>
        <end position="176"/>
    </location>
</feature>
<proteinExistence type="predicted"/>
<dbReference type="STRING" id="1803587.GCA_001593825_01930"/>
<dbReference type="EMBL" id="LJOY01000005">
    <property type="protein sequence ID" value="OBQ26925.1"/>
    <property type="molecule type" value="Genomic_DNA"/>
</dbReference>
<dbReference type="Proteomes" id="UP000092382">
    <property type="component" value="Unassembled WGS sequence"/>
</dbReference>
<name>A0A1B7W121_APHFL</name>
<keyword evidence="1" id="KW-0812">Transmembrane</keyword>
<dbReference type="AlphaFoldDB" id="A0A1B7W121"/>
<feature type="transmembrane region" description="Helical" evidence="1">
    <location>
        <begin position="69"/>
        <end position="92"/>
    </location>
</feature>
<feature type="transmembrane region" description="Helical" evidence="1">
    <location>
        <begin position="35"/>
        <end position="57"/>
    </location>
</feature>
<comment type="caution">
    <text evidence="2">The sequence shown here is derived from an EMBL/GenBank/DDBJ whole genome shotgun (WGS) entry which is preliminary data.</text>
</comment>
<organism evidence="2 3">
    <name type="scientific">Aphanizomenon flos-aquae LD13</name>
    <dbReference type="NCBI Taxonomy" id="1710894"/>
    <lineage>
        <taxon>Bacteria</taxon>
        <taxon>Bacillati</taxon>
        <taxon>Cyanobacteriota</taxon>
        <taxon>Cyanophyceae</taxon>
        <taxon>Nostocales</taxon>
        <taxon>Aphanizomenonaceae</taxon>
        <taxon>Aphanizomenon</taxon>
    </lineage>
</organism>
<keyword evidence="1" id="KW-0472">Membrane</keyword>
<feature type="transmembrane region" description="Helical" evidence="1">
    <location>
        <begin position="104"/>
        <end position="124"/>
    </location>
</feature>
<gene>
    <name evidence="2" type="ORF">AN481_02415</name>
</gene>
<accession>A0A1B7W121</accession>
<evidence type="ECO:0000313" key="3">
    <source>
        <dbReference type="Proteomes" id="UP000092382"/>
    </source>
</evidence>
<feature type="transmembrane region" description="Helical" evidence="1">
    <location>
        <begin position="188"/>
        <end position="214"/>
    </location>
</feature>
<evidence type="ECO:0000256" key="1">
    <source>
        <dbReference type="SAM" id="Phobius"/>
    </source>
</evidence>
<protein>
    <submittedName>
        <fullName evidence="2">Uncharacterized protein</fullName>
    </submittedName>
</protein>
<dbReference type="PATRIC" id="fig|1710894.3.peg.639"/>
<evidence type="ECO:0000313" key="2">
    <source>
        <dbReference type="EMBL" id="OBQ26925.1"/>
    </source>
</evidence>
<keyword evidence="1" id="KW-1133">Transmembrane helix</keyword>
<sequence>MKIFDHIITGALIVLDSGINSTSETFPKQLDIAKIAVYGLSILSAGMFLFLPFFNLLHPSPWQRSIGTIHGVGALLATVVAVYTGHLAFPLLRGASKILPQMRTLTFWSSVIAFLGIATGNLAYMRYRAGIEFGGARAWLKENSPLVQYVLMEYHEFSVLFTLPLGVACSWILWQYGDSILEKQNRPVLTATCVALIAMMFFAMGGLVTGIGVAKIHAL</sequence>
<reference evidence="2 3" key="1">
    <citation type="submission" date="2015-09" db="EMBL/GenBank/DDBJ databases">
        <title>Whole genome shotgun sequence assembly of Aphanizomenon flos-aquae UKL13.</title>
        <authorList>
            <person name="Driscoll C."/>
        </authorList>
    </citation>
    <scope>NUCLEOTIDE SEQUENCE [LARGE SCALE GENOMIC DNA]</scope>
    <source>
        <strain evidence="2">MDT13</strain>
    </source>
</reference>